<keyword evidence="6" id="KW-1185">Reference proteome</keyword>
<feature type="domain" description="PPIase cyclophilin-type" evidence="4">
    <location>
        <begin position="33"/>
        <end position="260"/>
    </location>
</feature>
<feature type="chain" id="PRO_5022257999" description="Peptidyl-prolyl cis-trans isomerase" evidence="3">
    <location>
        <begin position="24"/>
        <end position="283"/>
    </location>
</feature>
<evidence type="ECO:0000256" key="3">
    <source>
        <dbReference type="RuleBase" id="RU363019"/>
    </source>
</evidence>
<comment type="caution">
    <text evidence="5">The sequence shown here is derived from an EMBL/GenBank/DDBJ whole genome shotgun (WGS) entry which is preliminary data.</text>
</comment>
<comment type="similarity">
    <text evidence="3">Belongs to the cyclophilin-type PPIase family.</text>
</comment>
<dbReference type="AlphaFoldDB" id="A0A512CBZ5"/>
<name>A0A512CBZ5_9BACT</name>
<dbReference type="EC" id="5.2.1.8" evidence="3"/>
<keyword evidence="2 3" id="KW-0413">Isomerase</keyword>
<accession>A0A512CBZ5</accession>
<dbReference type="Pfam" id="PF00160">
    <property type="entry name" value="Pro_isomerase"/>
    <property type="match status" value="2"/>
</dbReference>
<comment type="function">
    <text evidence="3">PPIases accelerate the folding of proteins. It catalyzes the cis-trans isomerization of proline imidic peptide bonds in oligopeptides.</text>
</comment>
<dbReference type="CDD" id="cd00317">
    <property type="entry name" value="cyclophilin"/>
    <property type="match status" value="1"/>
</dbReference>
<dbReference type="EMBL" id="BJYV01000009">
    <property type="protein sequence ID" value="GEO21697.1"/>
    <property type="molecule type" value="Genomic_DNA"/>
</dbReference>
<evidence type="ECO:0000313" key="5">
    <source>
        <dbReference type="EMBL" id="GEO21697.1"/>
    </source>
</evidence>
<dbReference type="Gene3D" id="2.40.100.10">
    <property type="entry name" value="Cyclophilin-like"/>
    <property type="match status" value="2"/>
</dbReference>
<dbReference type="PRINTS" id="PR00153">
    <property type="entry name" value="CSAPPISMRASE"/>
</dbReference>
<sequence length="283" mass="32235">MAKQSFIRILTGAILVMIASSCATEKDYLVTIDTKYGKMYAILYDETPVHKENFIDLASSGRYDSTSFYRIIEDFMIQGGDVFNKEEMNQEDWYTLPAEFDENLIHEKGSLAAARQGDNINPEMRSSGCQFYIVEGKVYDETALTTDIRKLQKAFSKYLQLDSNSELREKYSDLYQKGEYDSINSLMLSNKIVLEKFFNLNLGLDKRNNQIQAYTTVGGTPHLDDTYTVFGKVIKGLDVLDEIASLETAGSSTPITPVYMKVNVELISKKKIAREYGYQYPQK</sequence>
<dbReference type="RefSeq" id="WP_020894092.1">
    <property type="nucleotide sequence ID" value="NZ_BJYV01000009.1"/>
</dbReference>
<dbReference type="Proteomes" id="UP000321301">
    <property type="component" value="Unassembled WGS sequence"/>
</dbReference>
<keyword evidence="1 3" id="KW-0697">Rotamase</keyword>
<dbReference type="InterPro" id="IPR029000">
    <property type="entry name" value="Cyclophilin-like_dom_sf"/>
</dbReference>
<dbReference type="GO" id="GO:0003755">
    <property type="term" value="F:peptidyl-prolyl cis-trans isomerase activity"/>
    <property type="evidence" value="ECO:0007669"/>
    <property type="project" value="UniProtKB-UniRule"/>
</dbReference>
<evidence type="ECO:0000256" key="1">
    <source>
        <dbReference type="ARBA" id="ARBA00023110"/>
    </source>
</evidence>
<dbReference type="InterPro" id="IPR044666">
    <property type="entry name" value="Cyclophilin_A-like"/>
</dbReference>
<organism evidence="5 6">
    <name type="scientific">Cyclobacterium qasimii</name>
    <dbReference type="NCBI Taxonomy" id="1350429"/>
    <lineage>
        <taxon>Bacteria</taxon>
        <taxon>Pseudomonadati</taxon>
        <taxon>Bacteroidota</taxon>
        <taxon>Cytophagia</taxon>
        <taxon>Cytophagales</taxon>
        <taxon>Cyclobacteriaceae</taxon>
        <taxon>Cyclobacterium</taxon>
    </lineage>
</organism>
<gene>
    <name evidence="5" type="ORF">CQA01_22310</name>
</gene>
<evidence type="ECO:0000313" key="6">
    <source>
        <dbReference type="Proteomes" id="UP000321301"/>
    </source>
</evidence>
<dbReference type="PROSITE" id="PS51257">
    <property type="entry name" value="PROKAR_LIPOPROTEIN"/>
    <property type="match status" value="1"/>
</dbReference>
<feature type="signal peptide" evidence="3">
    <location>
        <begin position="1"/>
        <end position="23"/>
    </location>
</feature>
<proteinExistence type="inferred from homology"/>
<reference evidence="5 6" key="1">
    <citation type="submission" date="2019-07" db="EMBL/GenBank/DDBJ databases">
        <title>Whole genome shotgun sequence of Cyclobacterium qasimii NBRC 106168.</title>
        <authorList>
            <person name="Hosoyama A."/>
            <person name="Uohara A."/>
            <person name="Ohji S."/>
            <person name="Ichikawa N."/>
        </authorList>
    </citation>
    <scope>NUCLEOTIDE SEQUENCE [LARGE SCALE GENOMIC DNA]</scope>
    <source>
        <strain evidence="5 6">NBRC 106168</strain>
    </source>
</reference>
<protein>
    <recommendedName>
        <fullName evidence="3">Peptidyl-prolyl cis-trans isomerase</fullName>
        <shortName evidence="3">PPIase</shortName>
        <ecNumber evidence="3">5.2.1.8</ecNumber>
    </recommendedName>
</protein>
<dbReference type="SUPFAM" id="SSF50891">
    <property type="entry name" value="Cyclophilin-like"/>
    <property type="match status" value="2"/>
</dbReference>
<dbReference type="PANTHER" id="PTHR45625">
    <property type="entry name" value="PEPTIDYL-PROLYL CIS-TRANS ISOMERASE-RELATED"/>
    <property type="match status" value="1"/>
</dbReference>
<evidence type="ECO:0000256" key="2">
    <source>
        <dbReference type="ARBA" id="ARBA00023235"/>
    </source>
</evidence>
<dbReference type="InterPro" id="IPR002130">
    <property type="entry name" value="Cyclophilin-type_PPIase_dom"/>
</dbReference>
<evidence type="ECO:0000259" key="4">
    <source>
        <dbReference type="PROSITE" id="PS50072"/>
    </source>
</evidence>
<keyword evidence="3" id="KW-0732">Signal</keyword>
<dbReference type="PANTHER" id="PTHR45625:SF4">
    <property type="entry name" value="PEPTIDYLPROLYL ISOMERASE DOMAIN AND WD REPEAT-CONTAINING PROTEIN 1"/>
    <property type="match status" value="1"/>
</dbReference>
<dbReference type="PROSITE" id="PS50072">
    <property type="entry name" value="CSA_PPIASE_2"/>
    <property type="match status" value="1"/>
</dbReference>
<comment type="catalytic activity">
    <reaction evidence="3">
        <text>[protein]-peptidylproline (omega=180) = [protein]-peptidylproline (omega=0)</text>
        <dbReference type="Rhea" id="RHEA:16237"/>
        <dbReference type="Rhea" id="RHEA-COMP:10747"/>
        <dbReference type="Rhea" id="RHEA-COMP:10748"/>
        <dbReference type="ChEBI" id="CHEBI:83833"/>
        <dbReference type="ChEBI" id="CHEBI:83834"/>
        <dbReference type="EC" id="5.2.1.8"/>
    </reaction>
</comment>